<dbReference type="AlphaFoldDB" id="A0A9N7VHM2"/>
<evidence type="ECO:0000313" key="2">
    <source>
        <dbReference type="EMBL" id="CAB1452481.1"/>
    </source>
</evidence>
<accession>A0A9N7VHM2</accession>
<feature type="region of interest" description="Disordered" evidence="1">
    <location>
        <begin position="1"/>
        <end position="173"/>
    </location>
</feature>
<organism evidence="2 3">
    <name type="scientific">Pleuronectes platessa</name>
    <name type="common">European plaice</name>
    <dbReference type="NCBI Taxonomy" id="8262"/>
    <lineage>
        <taxon>Eukaryota</taxon>
        <taxon>Metazoa</taxon>
        <taxon>Chordata</taxon>
        <taxon>Craniata</taxon>
        <taxon>Vertebrata</taxon>
        <taxon>Euteleostomi</taxon>
        <taxon>Actinopterygii</taxon>
        <taxon>Neopterygii</taxon>
        <taxon>Teleostei</taxon>
        <taxon>Neoteleostei</taxon>
        <taxon>Acanthomorphata</taxon>
        <taxon>Carangaria</taxon>
        <taxon>Pleuronectiformes</taxon>
        <taxon>Pleuronectoidei</taxon>
        <taxon>Pleuronectidae</taxon>
        <taxon>Pleuronectes</taxon>
    </lineage>
</organism>
<dbReference type="Proteomes" id="UP001153269">
    <property type="component" value="Unassembled WGS sequence"/>
</dbReference>
<name>A0A9N7VHM2_PLEPL</name>
<feature type="compositionally biased region" description="Basic and acidic residues" evidence="1">
    <location>
        <begin position="1"/>
        <end position="19"/>
    </location>
</feature>
<protein>
    <submittedName>
        <fullName evidence="2">Uncharacterized protein</fullName>
    </submittedName>
</protein>
<dbReference type="EMBL" id="CADEAL010004130">
    <property type="protein sequence ID" value="CAB1452481.1"/>
    <property type="molecule type" value="Genomic_DNA"/>
</dbReference>
<feature type="compositionally biased region" description="Basic and acidic residues" evidence="1">
    <location>
        <begin position="58"/>
        <end position="75"/>
    </location>
</feature>
<feature type="compositionally biased region" description="Gly residues" evidence="1">
    <location>
        <begin position="45"/>
        <end position="54"/>
    </location>
</feature>
<evidence type="ECO:0000256" key="1">
    <source>
        <dbReference type="SAM" id="MobiDB-lite"/>
    </source>
</evidence>
<sequence>MTENDKQKLSSEHRQELKTSRSRRGGNSTTPYKNRETLGLKDGRGVGGPRGARGGPRSPEEQPDPRFIESRRKCNESAGNVPACKSPKRHQRDLCKVVLLTDTLHDTPHQSVRRTTRRLQENPEPHPPARSCDAIKFRAEQRTDSEAAKSCSVFSSYELDESREEPEQQSRRP</sequence>
<feature type="compositionally biased region" description="Basic and acidic residues" evidence="1">
    <location>
        <begin position="33"/>
        <end position="44"/>
    </location>
</feature>
<keyword evidence="3" id="KW-1185">Reference proteome</keyword>
<comment type="caution">
    <text evidence="2">The sequence shown here is derived from an EMBL/GenBank/DDBJ whole genome shotgun (WGS) entry which is preliminary data.</text>
</comment>
<reference evidence="2" key="1">
    <citation type="submission" date="2020-03" db="EMBL/GenBank/DDBJ databases">
        <authorList>
            <person name="Weist P."/>
        </authorList>
    </citation>
    <scope>NUCLEOTIDE SEQUENCE</scope>
</reference>
<evidence type="ECO:0000313" key="3">
    <source>
        <dbReference type="Proteomes" id="UP001153269"/>
    </source>
</evidence>
<feature type="compositionally biased region" description="Basic and acidic residues" evidence="1">
    <location>
        <begin position="133"/>
        <end position="147"/>
    </location>
</feature>
<proteinExistence type="predicted"/>
<gene>
    <name evidence="2" type="ORF">PLEPLA_LOCUS40231</name>
</gene>